<feature type="compositionally biased region" description="Low complexity" evidence="1">
    <location>
        <begin position="1291"/>
        <end position="1306"/>
    </location>
</feature>
<feature type="region of interest" description="Disordered" evidence="1">
    <location>
        <begin position="275"/>
        <end position="327"/>
    </location>
</feature>
<feature type="compositionally biased region" description="Polar residues" evidence="1">
    <location>
        <begin position="1839"/>
        <end position="1852"/>
    </location>
</feature>
<evidence type="ECO:0000313" key="3">
    <source>
        <dbReference type="Proteomes" id="UP001285441"/>
    </source>
</evidence>
<feature type="compositionally biased region" description="Polar residues" evidence="1">
    <location>
        <begin position="1911"/>
        <end position="1927"/>
    </location>
</feature>
<feature type="region of interest" description="Disordered" evidence="1">
    <location>
        <begin position="980"/>
        <end position="1067"/>
    </location>
</feature>
<evidence type="ECO:0000256" key="1">
    <source>
        <dbReference type="SAM" id="MobiDB-lite"/>
    </source>
</evidence>
<feature type="compositionally biased region" description="Polar residues" evidence="1">
    <location>
        <begin position="70"/>
        <end position="83"/>
    </location>
</feature>
<feature type="compositionally biased region" description="Polar residues" evidence="1">
    <location>
        <begin position="227"/>
        <end position="239"/>
    </location>
</feature>
<feature type="region of interest" description="Disordered" evidence="1">
    <location>
        <begin position="1654"/>
        <end position="1927"/>
    </location>
</feature>
<feature type="compositionally biased region" description="Polar residues" evidence="1">
    <location>
        <begin position="284"/>
        <end position="301"/>
    </location>
</feature>
<feature type="compositionally biased region" description="Low complexity" evidence="1">
    <location>
        <begin position="192"/>
        <end position="212"/>
    </location>
</feature>
<feature type="region of interest" description="Disordered" evidence="1">
    <location>
        <begin position="905"/>
        <end position="943"/>
    </location>
</feature>
<proteinExistence type="predicted"/>
<feature type="compositionally biased region" description="Polar residues" evidence="1">
    <location>
        <begin position="412"/>
        <end position="451"/>
    </location>
</feature>
<feature type="compositionally biased region" description="Low complexity" evidence="1">
    <location>
        <begin position="1479"/>
        <end position="1491"/>
    </location>
</feature>
<sequence length="1927" mass="200110">MLSPPSPTLYRRNISEPLPERDDDGVSGSLELWDGIPGESVDLPIILGDSDHDDIAMPDAPDIQPGPKQGESSKSADDQSAITAQLEVIAEPADTVQPDVANAAPQEQQEQSDQTRYDALSPEEQAAVDVLANMAARDMDTGIDALHTYHRSSASSSPSGSASPPPLSRRRAGAGGGIIQIGGLRVLVDVFESSSSSSSSSSESSPAMASPSHGSNGSPLLGEEDNLNTTSSYPSAASNAESEVTLIGGYALIAAVTRGSASPLLGEDNDDASLMFAPGVDATSPDTENDSSSITTPSVNLNLPAPSGHGDASPSTNGHAASSIPEDASSLASSKVLSLPKINLSPSAESGAFSSKISTLLDLAGSSSLAQASSAAPQSEAASSGEGQFASSSLVNFLQVIQGTLSAGAQENSSSVIQGNGPSSAQDNSSSTAQGEASPSALDSSFLITQDKSSPAAPHKSPSAAHENPSPAAQENSSSIAQESSSLPIQQSSSTSGQGPSSFLSTQGSITSAAQDILSSLLKVSRLPAALENSPLLSQGNELPVALVNSLRLPHGNAPPAAQENSLSIGKPDNLYSPAPENRSLHVHKNCASIAKGNQSSSAYENTSKIPQRNLSSTAMDDSPSSTRGDPPSSAEKQKNSDESYNSYEAGILRSQRNPASILLEERELEAAQGLLMLRNGGDKTIPSSSTALVKKFANSYEAAMLRSQRNPASFLLEERELEAALGLVKLRNGKNLNENIASSSTAHIQVASSSTAPVQVPYSFTALVPREVPRQQQGNSNNENSNAPVPMADDLLWEHYRRIAQDPNCSPHNRKLAEDWVALTNQQRALQYLLDQDDAEEAARNAAEREAPVPDGDYPHDERIMNAEWTRKLWKGKGFTPEVLEDARHWRLVCQQKENYRRNIEREKREEKRADEIAAEKASQAPPPAPNKSKKTKGGRKITQAMKDGFEKRKETLARKKAAAEAALNGEEVAADADATAMDIEATPPKQQTTTTRITRGKAKALREIMAEPEGASQLTGPELPPLRRTRRGKAAATSDAPQPTDIDSTSAAEGPSGSGSSGAQQNIKISSASTLVDEANASLEDLNAQFAKAAIGVGAPQKNKKADLLVGDVVTLKVSSGVGAKKAVAQKPAQDQTKAPASASAPAPGLAPALASGLAPASAALPAPALALSLSLASVSAAAPAPAVSATAQILAAARNRTEAPSWQSSGIATNWAVPPSAPTSAPGNLSTGGVKRSDNAALLGTSEAELRDIARHRQSGRRYSAVDQTDSTPRPGTSAPSIGDHFRPGPSGSSSSSGNGTTSQAPKYVQYGTPLYGGNGYTTYLPASANPALAQPRNDYSAQGPLNYPPASFPALPTQYLNANVEAASKAVKRTQSKSKEPSQAPSDQAVRRSGRQPRQSEKAKNMLEIASQVQEIDAAAKKKRPPSTVSKEPQVTRAASSDSEDADAIIKQTYPKKSNRGGYRPGAGRKRKASTLAEPAAAPRTLLPTPPRTLLPAGNSLPSSEDPTQPPMAKRTQAGIIVPRIGPPQSVVLRKKPHNRGGARPGAGRKPKRPRAASVSSGPSADNTLLALVYTAPLAPISAPGQLKAGKQSAPGQLESEARASLAELNDIAKPSELDKFRKDKAAAAQKQTLEKKGYGGIFHGAHKRHVGARISGEASVQPVKATPAASTKPGATDPLTKAPAASSVRTPLPSGKPAQPAAVNTTRRRGRPSANAPATPAVSAPATAPEASARKTRSSAAVTLPSIPESPATPSSKGKGKGKEEEVISTPAPDTAANKGVKRGRNDIDGAHTLGGGPSLRSKAGSTSQQPNDPSQVSSEDEPLIKRRRKGGEPSSTLSAVNNNTTVNEDDLPGLSSSHGAASRNGIQVPGEQQEEQVKSSPSSNRQSPYQFVQQPGSTPYKFTLKRTNSMNSSNSSVHGNA</sequence>
<feature type="region of interest" description="Disordered" evidence="1">
    <location>
        <begin position="596"/>
        <end position="645"/>
    </location>
</feature>
<feature type="compositionally biased region" description="Basic and acidic residues" evidence="1">
    <location>
        <begin position="905"/>
        <end position="920"/>
    </location>
</feature>
<dbReference type="EMBL" id="JAULSW010000001">
    <property type="protein sequence ID" value="KAK3392719.1"/>
    <property type="molecule type" value="Genomic_DNA"/>
</dbReference>
<feature type="compositionally biased region" description="Polar residues" evidence="1">
    <location>
        <begin position="1884"/>
        <end position="1903"/>
    </location>
</feature>
<feature type="region of interest" description="Disordered" evidence="1">
    <location>
        <begin position="1421"/>
        <end position="1568"/>
    </location>
</feature>
<organism evidence="2 3">
    <name type="scientific">Podospora didyma</name>
    <dbReference type="NCBI Taxonomy" id="330526"/>
    <lineage>
        <taxon>Eukaryota</taxon>
        <taxon>Fungi</taxon>
        <taxon>Dikarya</taxon>
        <taxon>Ascomycota</taxon>
        <taxon>Pezizomycotina</taxon>
        <taxon>Sordariomycetes</taxon>
        <taxon>Sordariomycetidae</taxon>
        <taxon>Sordariales</taxon>
        <taxon>Podosporaceae</taxon>
        <taxon>Podospora</taxon>
    </lineage>
</organism>
<feature type="compositionally biased region" description="Polar residues" evidence="1">
    <location>
        <begin position="1225"/>
        <end position="1234"/>
    </location>
</feature>
<accession>A0AAE0P3N8</accession>
<feature type="region of interest" description="Disordered" evidence="1">
    <location>
        <begin position="1372"/>
        <end position="1407"/>
    </location>
</feature>
<feature type="region of interest" description="Disordered" evidence="1">
    <location>
        <begin position="556"/>
        <end position="582"/>
    </location>
</feature>
<feature type="compositionally biased region" description="Basic and acidic residues" evidence="1">
    <location>
        <begin position="842"/>
        <end position="862"/>
    </location>
</feature>
<feature type="compositionally biased region" description="Low complexity" evidence="1">
    <location>
        <begin position="1717"/>
        <end position="1736"/>
    </location>
</feature>
<comment type="caution">
    <text evidence="2">The sequence shown here is derived from an EMBL/GenBank/DDBJ whole genome shotgun (WGS) entry which is preliminary data.</text>
</comment>
<feature type="region of interest" description="Disordered" evidence="1">
    <location>
        <begin position="840"/>
        <end position="862"/>
    </location>
</feature>
<evidence type="ECO:0000313" key="2">
    <source>
        <dbReference type="EMBL" id="KAK3392719.1"/>
    </source>
</evidence>
<feature type="compositionally biased region" description="Polar residues" evidence="1">
    <location>
        <begin position="1809"/>
        <end position="1823"/>
    </location>
</feature>
<feature type="region of interest" description="Disordered" evidence="1">
    <location>
        <begin position="1205"/>
        <end position="1309"/>
    </location>
</feature>
<keyword evidence="3" id="KW-1185">Reference proteome</keyword>
<feature type="compositionally biased region" description="Polar residues" evidence="1">
    <location>
        <begin position="105"/>
        <end position="114"/>
    </location>
</feature>
<feature type="compositionally biased region" description="Low complexity" evidence="1">
    <location>
        <begin position="1141"/>
        <end position="1152"/>
    </location>
</feature>
<name>A0AAE0P3N8_9PEZI</name>
<feature type="region of interest" description="Disordered" evidence="1">
    <location>
        <begin position="412"/>
        <end position="507"/>
    </location>
</feature>
<feature type="compositionally biased region" description="Basic residues" evidence="1">
    <location>
        <begin position="1537"/>
        <end position="1559"/>
    </location>
</feature>
<feature type="compositionally biased region" description="Polar residues" evidence="1">
    <location>
        <begin position="1269"/>
        <end position="1283"/>
    </location>
</feature>
<feature type="region of interest" description="Disordered" evidence="1">
    <location>
        <begin position="1"/>
        <end position="125"/>
    </location>
</feature>
<dbReference type="Proteomes" id="UP001285441">
    <property type="component" value="Unassembled WGS sequence"/>
</dbReference>
<feature type="region of interest" description="Disordered" evidence="1">
    <location>
        <begin position="1126"/>
        <end position="1152"/>
    </location>
</feature>
<reference evidence="2" key="1">
    <citation type="journal article" date="2023" name="Mol. Phylogenet. Evol.">
        <title>Genome-scale phylogeny and comparative genomics of the fungal order Sordariales.</title>
        <authorList>
            <person name="Hensen N."/>
            <person name="Bonometti L."/>
            <person name="Westerberg I."/>
            <person name="Brannstrom I.O."/>
            <person name="Guillou S."/>
            <person name="Cros-Aarteil S."/>
            <person name="Calhoun S."/>
            <person name="Haridas S."/>
            <person name="Kuo A."/>
            <person name="Mondo S."/>
            <person name="Pangilinan J."/>
            <person name="Riley R."/>
            <person name="LaButti K."/>
            <person name="Andreopoulos B."/>
            <person name="Lipzen A."/>
            <person name="Chen C."/>
            <person name="Yan M."/>
            <person name="Daum C."/>
            <person name="Ng V."/>
            <person name="Clum A."/>
            <person name="Steindorff A."/>
            <person name="Ohm R.A."/>
            <person name="Martin F."/>
            <person name="Silar P."/>
            <person name="Natvig D.O."/>
            <person name="Lalanne C."/>
            <person name="Gautier V."/>
            <person name="Ament-Velasquez S.L."/>
            <person name="Kruys A."/>
            <person name="Hutchinson M.I."/>
            <person name="Powell A.J."/>
            <person name="Barry K."/>
            <person name="Miller A.N."/>
            <person name="Grigoriev I.V."/>
            <person name="Debuchy R."/>
            <person name="Gladieux P."/>
            <person name="Hiltunen Thoren M."/>
            <person name="Johannesson H."/>
        </authorList>
    </citation>
    <scope>NUCLEOTIDE SEQUENCE</scope>
    <source>
        <strain evidence="2">CBS 232.78</strain>
    </source>
</reference>
<feature type="compositionally biased region" description="Polar residues" evidence="1">
    <location>
        <begin position="990"/>
        <end position="999"/>
    </location>
</feature>
<gene>
    <name evidence="2" type="ORF">B0H63DRAFT_443027</name>
</gene>
<feature type="region of interest" description="Disordered" evidence="1">
    <location>
        <begin position="192"/>
        <end position="239"/>
    </location>
</feature>
<feature type="compositionally biased region" description="Low complexity" evidence="1">
    <location>
        <begin position="151"/>
        <end position="162"/>
    </location>
</feature>
<protein>
    <submittedName>
        <fullName evidence="2">Uncharacterized protein</fullName>
    </submittedName>
</protein>
<reference evidence="2" key="2">
    <citation type="submission" date="2023-06" db="EMBL/GenBank/DDBJ databases">
        <authorList>
            <consortium name="Lawrence Berkeley National Laboratory"/>
            <person name="Haridas S."/>
            <person name="Hensen N."/>
            <person name="Bonometti L."/>
            <person name="Westerberg I."/>
            <person name="Brannstrom I.O."/>
            <person name="Guillou S."/>
            <person name="Cros-Aarteil S."/>
            <person name="Calhoun S."/>
            <person name="Kuo A."/>
            <person name="Mondo S."/>
            <person name="Pangilinan J."/>
            <person name="Riley R."/>
            <person name="LaButti K."/>
            <person name="Andreopoulos B."/>
            <person name="Lipzen A."/>
            <person name="Chen C."/>
            <person name="Yanf M."/>
            <person name="Daum C."/>
            <person name="Ng V."/>
            <person name="Clum A."/>
            <person name="Steindorff A."/>
            <person name="Ohm R."/>
            <person name="Martin F."/>
            <person name="Silar P."/>
            <person name="Natvig D."/>
            <person name="Lalanne C."/>
            <person name="Gautier V."/>
            <person name="Ament-velasquez S.L."/>
            <person name="Kruys A."/>
            <person name="Hutchinson M.I."/>
            <person name="Powell A.J."/>
            <person name="Barry K."/>
            <person name="Miller A.N."/>
            <person name="Grigoriev I.V."/>
            <person name="Debuchy R."/>
            <person name="Gladieux P."/>
            <person name="Thoren M.H."/>
            <person name="Johannesson H."/>
        </authorList>
    </citation>
    <scope>NUCLEOTIDE SEQUENCE</scope>
    <source>
        <strain evidence="2">CBS 232.78</strain>
    </source>
</reference>
<feature type="compositionally biased region" description="Polar residues" evidence="1">
    <location>
        <begin position="596"/>
        <end position="628"/>
    </location>
</feature>
<feature type="compositionally biased region" description="Low complexity" evidence="1">
    <location>
        <begin position="452"/>
        <end position="502"/>
    </location>
</feature>
<feature type="region of interest" description="Disordered" evidence="1">
    <location>
        <begin position="143"/>
        <end position="175"/>
    </location>
</feature>
<feature type="compositionally biased region" description="Polar residues" evidence="1">
    <location>
        <begin position="1205"/>
        <end position="1215"/>
    </location>
</feature>